<sequence length="153" mass="16661">MPPKTAILDGQKMVPADCVSVLLMALGSTTITRAQYDIMSALDGTRTASSFEHQFRTITAKAKELKARAENGETFQPVAPGNKRGQTTPATPKKRKNASSGSDDATPSKKKATPKSRGKQSQTPLENNMDETFPEDAVEFIKNEAKWEEDVFA</sequence>
<gene>
    <name evidence="2" type="ORF">ALTATR162_LOCUS7419</name>
</gene>
<dbReference type="AlphaFoldDB" id="A0A8J2N3I2"/>
<dbReference type="EMBL" id="CAJRGZ010000022">
    <property type="protein sequence ID" value="CAG5172075.1"/>
    <property type="molecule type" value="Genomic_DNA"/>
</dbReference>
<protein>
    <submittedName>
        <fullName evidence="2">Uncharacterized protein</fullName>
    </submittedName>
</protein>
<comment type="caution">
    <text evidence="2">The sequence shown here is derived from an EMBL/GenBank/DDBJ whole genome shotgun (WGS) entry which is preliminary data.</text>
</comment>
<accession>A0A8J2N3I2</accession>
<dbReference type="Proteomes" id="UP000676310">
    <property type="component" value="Unassembled WGS sequence"/>
</dbReference>
<dbReference type="OrthoDB" id="3938057at2759"/>
<reference evidence="2" key="1">
    <citation type="submission" date="2021-05" db="EMBL/GenBank/DDBJ databases">
        <authorList>
            <person name="Stam R."/>
        </authorList>
    </citation>
    <scope>NUCLEOTIDE SEQUENCE</scope>
    <source>
        <strain evidence="2">CS162</strain>
    </source>
</reference>
<proteinExistence type="predicted"/>
<evidence type="ECO:0000313" key="3">
    <source>
        <dbReference type="Proteomes" id="UP000676310"/>
    </source>
</evidence>
<name>A0A8J2N3I2_9PLEO</name>
<dbReference type="GeneID" id="67019417"/>
<feature type="compositionally biased region" description="Acidic residues" evidence="1">
    <location>
        <begin position="128"/>
        <end position="138"/>
    </location>
</feature>
<organism evidence="2 3">
    <name type="scientific">Alternaria atra</name>
    <dbReference type="NCBI Taxonomy" id="119953"/>
    <lineage>
        <taxon>Eukaryota</taxon>
        <taxon>Fungi</taxon>
        <taxon>Dikarya</taxon>
        <taxon>Ascomycota</taxon>
        <taxon>Pezizomycotina</taxon>
        <taxon>Dothideomycetes</taxon>
        <taxon>Pleosporomycetidae</taxon>
        <taxon>Pleosporales</taxon>
        <taxon>Pleosporineae</taxon>
        <taxon>Pleosporaceae</taxon>
        <taxon>Alternaria</taxon>
        <taxon>Alternaria sect. Ulocladioides</taxon>
    </lineage>
</organism>
<feature type="compositionally biased region" description="Basic residues" evidence="1">
    <location>
        <begin position="108"/>
        <end position="118"/>
    </location>
</feature>
<evidence type="ECO:0000256" key="1">
    <source>
        <dbReference type="SAM" id="MobiDB-lite"/>
    </source>
</evidence>
<feature type="region of interest" description="Disordered" evidence="1">
    <location>
        <begin position="67"/>
        <end position="141"/>
    </location>
</feature>
<evidence type="ECO:0000313" key="2">
    <source>
        <dbReference type="EMBL" id="CAG5172075.1"/>
    </source>
</evidence>
<keyword evidence="3" id="KW-1185">Reference proteome</keyword>
<dbReference type="RefSeq" id="XP_043170982.1">
    <property type="nucleotide sequence ID" value="XM_043315047.1"/>
</dbReference>